<keyword evidence="3" id="KW-1185">Reference proteome</keyword>
<feature type="compositionally biased region" description="Polar residues" evidence="1">
    <location>
        <begin position="168"/>
        <end position="189"/>
    </location>
</feature>
<feature type="compositionally biased region" description="Polar residues" evidence="1">
    <location>
        <begin position="231"/>
        <end position="254"/>
    </location>
</feature>
<evidence type="ECO:0000256" key="1">
    <source>
        <dbReference type="SAM" id="MobiDB-lite"/>
    </source>
</evidence>
<name>A0A2Z7B500_9LAMI</name>
<proteinExistence type="predicted"/>
<feature type="compositionally biased region" description="Polar residues" evidence="1">
    <location>
        <begin position="120"/>
        <end position="131"/>
    </location>
</feature>
<feature type="region of interest" description="Disordered" evidence="1">
    <location>
        <begin position="1"/>
        <end position="208"/>
    </location>
</feature>
<sequence length="491" mass="54470">MADRRLFPFRFWTSTQRRKYANQEPGPSPPIQSKDNATNPTNPVDHEPQTSSPAATPSHPTSQSRSPQKPSQTPRKKPLSRSPKLPSSPSSIKRVQPNSPPKRSVSKSNVASFMDKPKPATSQHEPLQLQQPADIKKDNVHDTNGLSTNLTNITLNEKELVPPFYSDGGTTTIPTQTRKPSQSLDTSNQNEEHVLVPESSVNPEETEEVKVVVEQVMKKENMEDSEKETNGFLTSRTGSEARTTKNLDTGSFSNPIHVEKEEMKPGTTPTNDKQSAQPRGVNVPLHQEIKEDLSTFLNKMASGDPKISVHDKPVSVITLAGENRGASMHLGSDSSSSDGPIHIHRSYKIDHNELSAKTMDLESHSKHANKENNPGTLEDQPAETYVNNNAQSINNSLVFNCSISERNPGVHLVLANVPKESVESRANIQKAEFSKTTAEKVTYEPRIRRRCLQGLFLEPSDSETEHMEKPRRHGCRVGCQTMVEDDNIDVR</sequence>
<feature type="compositionally biased region" description="Polar residues" evidence="1">
    <location>
        <begin position="31"/>
        <end position="42"/>
    </location>
</feature>
<reference evidence="2 3" key="1">
    <citation type="journal article" date="2015" name="Proc. Natl. Acad. Sci. U.S.A.">
        <title>The resurrection genome of Boea hygrometrica: A blueprint for survival of dehydration.</title>
        <authorList>
            <person name="Xiao L."/>
            <person name="Yang G."/>
            <person name="Zhang L."/>
            <person name="Yang X."/>
            <person name="Zhao S."/>
            <person name="Ji Z."/>
            <person name="Zhou Q."/>
            <person name="Hu M."/>
            <person name="Wang Y."/>
            <person name="Chen M."/>
            <person name="Xu Y."/>
            <person name="Jin H."/>
            <person name="Xiao X."/>
            <person name="Hu G."/>
            <person name="Bao F."/>
            <person name="Hu Y."/>
            <person name="Wan P."/>
            <person name="Li L."/>
            <person name="Deng X."/>
            <person name="Kuang T."/>
            <person name="Xiang C."/>
            <person name="Zhu J.K."/>
            <person name="Oliver M.J."/>
            <person name="He Y."/>
        </authorList>
    </citation>
    <scope>NUCLEOTIDE SEQUENCE [LARGE SCALE GENOMIC DNA]</scope>
    <source>
        <strain evidence="3">cv. XS01</strain>
    </source>
</reference>
<organism evidence="2 3">
    <name type="scientific">Dorcoceras hygrometricum</name>
    <dbReference type="NCBI Taxonomy" id="472368"/>
    <lineage>
        <taxon>Eukaryota</taxon>
        <taxon>Viridiplantae</taxon>
        <taxon>Streptophyta</taxon>
        <taxon>Embryophyta</taxon>
        <taxon>Tracheophyta</taxon>
        <taxon>Spermatophyta</taxon>
        <taxon>Magnoliopsida</taxon>
        <taxon>eudicotyledons</taxon>
        <taxon>Gunneridae</taxon>
        <taxon>Pentapetalae</taxon>
        <taxon>asterids</taxon>
        <taxon>lamiids</taxon>
        <taxon>Lamiales</taxon>
        <taxon>Gesneriaceae</taxon>
        <taxon>Didymocarpoideae</taxon>
        <taxon>Trichosporeae</taxon>
        <taxon>Loxocarpinae</taxon>
        <taxon>Dorcoceras</taxon>
    </lineage>
</organism>
<feature type="compositionally biased region" description="Polar residues" evidence="1">
    <location>
        <begin position="142"/>
        <end position="155"/>
    </location>
</feature>
<accession>A0A2Z7B500</accession>
<dbReference type="OrthoDB" id="1709592at2759"/>
<dbReference type="PANTHER" id="PTHR33472:SF24">
    <property type="entry name" value="VEGETATIVE CELL WALL PROTEIN GP1-LIKE"/>
    <property type="match status" value="1"/>
</dbReference>
<evidence type="ECO:0000313" key="2">
    <source>
        <dbReference type="EMBL" id="KZV28865.1"/>
    </source>
</evidence>
<dbReference type="PANTHER" id="PTHR33472">
    <property type="entry name" value="OS01G0106600 PROTEIN"/>
    <property type="match status" value="1"/>
</dbReference>
<feature type="compositionally biased region" description="Polar residues" evidence="1">
    <location>
        <begin position="267"/>
        <end position="277"/>
    </location>
</feature>
<feature type="compositionally biased region" description="Low complexity" evidence="1">
    <location>
        <begin position="49"/>
        <end position="64"/>
    </location>
</feature>
<feature type="region of interest" description="Disordered" evidence="1">
    <location>
        <begin position="221"/>
        <end position="280"/>
    </location>
</feature>
<gene>
    <name evidence="2" type="ORF">F511_13660</name>
</gene>
<dbReference type="EMBL" id="KV010000">
    <property type="protein sequence ID" value="KZV28865.1"/>
    <property type="molecule type" value="Genomic_DNA"/>
</dbReference>
<dbReference type="AlphaFoldDB" id="A0A2Z7B500"/>
<feature type="compositionally biased region" description="Low complexity" evidence="1">
    <location>
        <begin position="80"/>
        <end position="91"/>
    </location>
</feature>
<protein>
    <submittedName>
        <fullName evidence="2">Uncharacterized protein</fullName>
    </submittedName>
</protein>
<dbReference type="Proteomes" id="UP000250235">
    <property type="component" value="Unassembled WGS sequence"/>
</dbReference>
<evidence type="ECO:0000313" key="3">
    <source>
        <dbReference type="Proteomes" id="UP000250235"/>
    </source>
</evidence>